<comment type="caution">
    <text evidence="13">The sequence shown here is derived from an EMBL/GenBank/DDBJ whole genome shotgun (WGS) entry which is preliminary data.</text>
</comment>
<evidence type="ECO:0000256" key="6">
    <source>
        <dbReference type="ARBA" id="ARBA00022801"/>
    </source>
</evidence>
<dbReference type="GO" id="GO:0000287">
    <property type="term" value="F:magnesium ion binding"/>
    <property type="evidence" value="ECO:0007669"/>
    <property type="project" value="UniProtKB-UniRule"/>
</dbReference>
<dbReference type="PROSITE" id="PS00124">
    <property type="entry name" value="FBPASE"/>
    <property type="match status" value="1"/>
</dbReference>
<accession>A0A418VUL7</accession>
<evidence type="ECO:0000256" key="3">
    <source>
        <dbReference type="ARBA" id="ARBA00010941"/>
    </source>
</evidence>
<comment type="subcellular location">
    <subcellularLocation>
        <location evidence="9">Cytoplasm</location>
    </subcellularLocation>
</comment>
<evidence type="ECO:0000313" key="14">
    <source>
        <dbReference type="Proteomes" id="UP000284605"/>
    </source>
</evidence>
<dbReference type="InterPro" id="IPR044015">
    <property type="entry name" value="FBPase_C_dom"/>
</dbReference>
<protein>
    <recommendedName>
        <fullName evidence="9">Fructose-1,6-bisphosphatase class 1</fullName>
        <shortName evidence="9">FBPase class 1</shortName>
        <ecNumber evidence="9">3.1.3.11</ecNumber>
    </recommendedName>
    <alternativeName>
        <fullName evidence="9">D-fructose-1,6-bisphosphate 1-phosphohydrolase class 1</fullName>
    </alternativeName>
</protein>
<evidence type="ECO:0000256" key="10">
    <source>
        <dbReference type="RuleBase" id="RU000508"/>
    </source>
</evidence>
<name>A0A418VUL7_9PROT</name>
<dbReference type="GO" id="GO:0006094">
    <property type="term" value="P:gluconeogenesis"/>
    <property type="evidence" value="ECO:0007669"/>
    <property type="project" value="UniProtKB-UniRule"/>
</dbReference>
<keyword evidence="14" id="KW-1185">Reference proteome</keyword>
<dbReference type="InterPro" id="IPR000146">
    <property type="entry name" value="FBPase_class-1"/>
</dbReference>
<dbReference type="Gene3D" id="3.30.540.10">
    <property type="entry name" value="Fructose-1,6-Bisphosphatase, subunit A, domain 1"/>
    <property type="match status" value="1"/>
</dbReference>
<dbReference type="NCBIfam" id="NF006780">
    <property type="entry name" value="PRK09293.1-4"/>
    <property type="match status" value="1"/>
</dbReference>
<dbReference type="PANTHER" id="PTHR11556">
    <property type="entry name" value="FRUCTOSE-1,6-BISPHOSPHATASE-RELATED"/>
    <property type="match status" value="1"/>
</dbReference>
<dbReference type="Pfam" id="PF00316">
    <property type="entry name" value="FBPase"/>
    <property type="match status" value="1"/>
</dbReference>
<dbReference type="PANTHER" id="PTHR11556:SF35">
    <property type="entry name" value="SEDOHEPTULOSE-1,7-BISPHOSPHATASE, CHLOROPLASTIC"/>
    <property type="match status" value="1"/>
</dbReference>
<dbReference type="FunFam" id="3.40.190.80:FF:000011">
    <property type="entry name" value="Fructose-1,6-bisphosphatase class 1"/>
    <property type="match status" value="1"/>
</dbReference>
<dbReference type="EC" id="3.1.3.11" evidence="9"/>
<evidence type="ECO:0000256" key="2">
    <source>
        <dbReference type="ARBA" id="ARBA00005215"/>
    </source>
</evidence>
<dbReference type="HAMAP" id="MF_01855">
    <property type="entry name" value="FBPase_class1"/>
    <property type="match status" value="1"/>
</dbReference>
<evidence type="ECO:0000256" key="1">
    <source>
        <dbReference type="ARBA" id="ARBA00001273"/>
    </source>
</evidence>
<dbReference type="CDD" id="cd00354">
    <property type="entry name" value="FBPase"/>
    <property type="match status" value="1"/>
</dbReference>
<feature type="binding site" evidence="9">
    <location>
        <position position="196"/>
    </location>
    <ligand>
        <name>substrate</name>
    </ligand>
</feature>
<keyword evidence="6 9" id="KW-0378">Hydrolase</keyword>
<dbReference type="InterPro" id="IPR028343">
    <property type="entry name" value="FBPtase"/>
</dbReference>
<dbReference type="GO" id="GO:0006002">
    <property type="term" value="P:fructose 6-phosphate metabolic process"/>
    <property type="evidence" value="ECO:0007669"/>
    <property type="project" value="TreeGrafter"/>
</dbReference>
<dbReference type="GO" id="GO:0005829">
    <property type="term" value="C:cytosol"/>
    <property type="evidence" value="ECO:0007669"/>
    <property type="project" value="TreeGrafter"/>
</dbReference>
<evidence type="ECO:0000256" key="8">
    <source>
        <dbReference type="ARBA" id="ARBA00023277"/>
    </source>
</evidence>
<dbReference type="GO" id="GO:0005986">
    <property type="term" value="P:sucrose biosynthetic process"/>
    <property type="evidence" value="ECO:0007669"/>
    <property type="project" value="TreeGrafter"/>
</dbReference>
<dbReference type="Proteomes" id="UP000284605">
    <property type="component" value="Unassembled WGS sequence"/>
</dbReference>
<dbReference type="OrthoDB" id="9806756at2"/>
<comment type="catalytic activity">
    <reaction evidence="1 9">
        <text>beta-D-fructose 1,6-bisphosphate + H2O = beta-D-fructose 6-phosphate + phosphate</text>
        <dbReference type="Rhea" id="RHEA:11064"/>
        <dbReference type="ChEBI" id="CHEBI:15377"/>
        <dbReference type="ChEBI" id="CHEBI:32966"/>
        <dbReference type="ChEBI" id="CHEBI:43474"/>
        <dbReference type="ChEBI" id="CHEBI:57634"/>
        <dbReference type="EC" id="3.1.3.11"/>
    </reaction>
</comment>
<dbReference type="AlphaFoldDB" id="A0A418VUL7"/>
<feature type="binding site" evidence="9">
    <location>
        <position position="106"/>
    </location>
    <ligand>
        <name>Mg(2+)</name>
        <dbReference type="ChEBI" id="CHEBI:18420"/>
        <label>2</label>
    </ligand>
</feature>
<sequence>MTLGQYLGAYEMSETPLAKAVAATIGALADAGQQLASLIALGPLAGAMAAKRHDDRFGDSQKELDFRAHAIVIDHLAAAPVALVGSEEADEAELLNADAPLVVAIDPLDGSSNIDTNASVGTIFSIYPAGGGTAALLQRGTQQLAAGVIIYGPQTGLMLTVGDGTALFTLDPRTGQFSLTQARAAIPPRCREYAVNSSNARHWDDGIRRYVADLVKGAEGPRGTDFNTRWVASMVADAFRILVRGGVYLYPGDARPGYHEGRLRLIYEANPIAFLIEQAGGGATDGVRRILEIEPTSLHQRTPLVFGSAEEVLHLGHYQTNAYAGGEESPLFGTRSLFRA</sequence>
<evidence type="ECO:0000313" key="13">
    <source>
        <dbReference type="EMBL" id="RJF80830.1"/>
    </source>
</evidence>
<evidence type="ECO:0000256" key="9">
    <source>
        <dbReference type="HAMAP-Rule" id="MF_01855"/>
    </source>
</evidence>
<dbReference type="PIRSF" id="PIRSF000904">
    <property type="entry name" value="FBPtase_SBPase"/>
    <property type="match status" value="1"/>
</dbReference>
<dbReference type="PRINTS" id="PR00115">
    <property type="entry name" value="F16BPHPHTASE"/>
</dbReference>
<feature type="binding site" evidence="9">
    <location>
        <position position="87"/>
    </location>
    <ligand>
        <name>Mg(2+)</name>
        <dbReference type="ChEBI" id="CHEBI:18420"/>
        <label>1</label>
    </ligand>
</feature>
<evidence type="ECO:0000256" key="5">
    <source>
        <dbReference type="ARBA" id="ARBA00022723"/>
    </source>
</evidence>
<feature type="binding site" evidence="9">
    <location>
        <begin position="248"/>
        <end position="250"/>
    </location>
    <ligand>
        <name>substrate</name>
    </ligand>
</feature>
<feature type="binding site" evidence="9">
    <location>
        <begin position="109"/>
        <end position="112"/>
    </location>
    <ligand>
        <name>substrate</name>
    </ligand>
</feature>
<comment type="subunit">
    <text evidence="9">Homotetramer.</text>
</comment>
<keyword evidence="5 9" id="KW-0479">Metal-binding</keyword>
<keyword evidence="7 9" id="KW-0460">Magnesium</keyword>
<keyword evidence="4 9" id="KW-0963">Cytoplasm</keyword>
<dbReference type="InterPro" id="IPR033391">
    <property type="entry name" value="FBPase_N"/>
</dbReference>
<evidence type="ECO:0000256" key="4">
    <source>
        <dbReference type="ARBA" id="ARBA00022490"/>
    </source>
</evidence>
<keyword evidence="8 9" id="KW-0119">Carbohydrate metabolism</keyword>
<dbReference type="EMBL" id="QYUK01000016">
    <property type="protein sequence ID" value="RJF80830.1"/>
    <property type="molecule type" value="Genomic_DNA"/>
</dbReference>
<gene>
    <name evidence="9" type="primary">fbp</name>
    <name evidence="13" type="ORF">D3874_25875</name>
</gene>
<evidence type="ECO:0000259" key="12">
    <source>
        <dbReference type="Pfam" id="PF18913"/>
    </source>
</evidence>
<comment type="caution">
    <text evidence="9">Lacks conserved residue(s) required for the propagation of feature annotation.</text>
</comment>
<evidence type="ECO:0000259" key="11">
    <source>
        <dbReference type="Pfam" id="PF00316"/>
    </source>
</evidence>
<feature type="domain" description="Fructose-1-6-bisphosphatase class 1 C-terminal" evidence="12">
    <location>
        <begin position="186"/>
        <end position="316"/>
    </location>
</feature>
<dbReference type="Gene3D" id="3.40.190.80">
    <property type="match status" value="1"/>
</dbReference>
<feature type="binding site" evidence="9">
    <location>
        <position position="108"/>
    </location>
    <ligand>
        <name>Mg(2+)</name>
        <dbReference type="ChEBI" id="CHEBI:18420"/>
        <label>1</label>
    </ligand>
</feature>
<reference evidence="13 14" key="1">
    <citation type="submission" date="2018-09" db="EMBL/GenBank/DDBJ databases">
        <authorList>
            <person name="Zhu H."/>
        </authorList>
    </citation>
    <scope>NUCLEOTIDE SEQUENCE [LARGE SCALE GENOMIC DNA]</scope>
    <source>
        <strain evidence="13 14">K1W22B-8</strain>
    </source>
</reference>
<comment type="cofactor">
    <cofactor evidence="9">
        <name>Mg(2+)</name>
        <dbReference type="ChEBI" id="CHEBI:18420"/>
    </cofactor>
    <text evidence="9">Binds 2 magnesium ions per subunit.</text>
</comment>
<dbReference type="Pfam" id="PF18913">
    <property type="entry name" value="FBPase_C"/>
    <property type="match status" value="1"/>
</dbReference>
<feature type="binding site" evidence="9">
    <location>
        <position position="106"/>
    </location>
    <ligand>
        <name>Mg(2+)</name>
        <dbReference type="ChEBI" id="CHEBI:18420"/>
        <label>1</label>
    </ligand>
</feature>
<organism evidence="13 14">
    <name type="scientific">Oleomonas cavernae</name>
    <dbReference type="NCBI Taxonomy" id="2320859"/>
    <lineage>
        <taxon>Bacteria</taxon>
        <taxon>Pseudomonadati</taxon>
        <taxon>Pseudomonadota</taxon>
        <taxon>Alphaproteobacteria</taxon>
        <taxon>Acetobacterales</taxon>
        <taxon>Acetobacteraceae</taxon>
        <taxon>Oleomonas</taxon>
    </lineage>
</organism>
<dbReference type="GO" id="GO:0030388">
    <property type="term" value="P:fructose 1,6-bisphosphate metabolic process"/>
    <property type="evidence" value="ECO:0007669"/>
    <property type="project" value="TreeGrafter"/>
</dbReference>
<evidence type="ECO:0000256" key="7">
    <source>
        <dbReference type="ARBA" id="ARBA00022842"/>
    </source>
</evidence>
<dbReference type="InterPro" id="IPR020548">
    <property type="entry name" value="Fructose_bisphosphatase_AS"/>
</dbReference>
<feature type="binding site" evidence="9">
    <location>
        <position position="109"/>
    </location>
    <ligand>
        <name>Mg(2+)</name>
        <dbReference type="ChEBI" id="CHEBI:18420"/>
        <label>2</label>
    </ligand>
</feature>
<proteinExistence type="inferred from homology"/>
<dbReference type="GO" id="GO:0006000">
    <property type="term" value="P:fructose metabolic process"/>
    <property type="evidence" value="ECO:0007669"/>
    <property type="project" value="TreeGrafter"/>
</dbReference>
<feature type="binding site" evidence="9">
    <location>
        <position position="268"/>
    </location>
    <ligand>
        <name>Mg(2+)</name>
        <dbReference type="ChEBI" id="CHEBI:18420"/>
        <label>2</label>
    </ligand>
</feature>
<dbReference type="NCBIfam" id="NF006779">
    <property type="entry name" value="PRK09293.1-3"/>
    <property type="match status" value="1"/>
</dbReference>
<dbReference type="GO" id="GO:0042132">
    <property type="term" value="F:fructose 1,6-bisphosphate 1-phosphatase activity"/>
    <property type="evidence" value="ECO:0007669"/>
    <property type="project" value="UniProtKB-UniRule"/>
</dbReference>
<feature type="domain" description="Fructose-1-6-bisphosphatase class I N-terminal" evidence="11">
    <location>
        <begin position="49"/>
        <end position="181"/>
    </location>
</feature>
<dbReference type="SUPFAM" id="SSF56655">
    <property type="entry name" value="Carbohydrate phosphatase"/>
    <property type="match status" value="1"/>
</dbReference>
<dbReference type="PIRSF" id="PIRSF500210">
    <property type="entry name" value="FBPtase"/>
    <property type="match status" value="1"/>
</dbReference>
<comment type="similarity">
    <text evidence="3 9 10">Belongs to the FBPase class 1 family.</text>
</comment>
<comment type="pathway">
    <text evidence="2">Carbohydrate biosynthesis; Calvin cycle.</text>
</comment>